<comment type="caution">
    <text evidence="2">The sequence shown here is derived from an EMBL/GenBank/DDBJ whole genome shotgun (WGS) entry which is preliminary data.</text>
</comment>
<evidence type="ECO:0008006" key="4">
    <source>
        <dbReference type="Google" id="ProtNLM"/>
    </source>
</evidence>
<evidence type="ECO:0000256" key="1">
    <source>
        <dbReference type="SAM" id="Phobius"/>
    </source>
</evidence>
<feature type="transmembrane region" description="Helical" evidence="1">
    <location>
        <begin position="39"/>
        <end position="56"/>
    </location>
</feature>
<protein>
    <recommendedName>
        <fullName evidence="4">Rod shape-determining protein MreD</fullName>
    </recommendedName>
</protein>
<sequence>MIRPSLGQQADIAWRAALPVGLTILLLFAALLSWHLPRLGTVASALVLISVFFWTVHQPGLMSMWGVLSIGLLHDFLMLAPFGVGLLVLLVVHGVALWQRKPLNGMPFLLIWAVFGLVAAGATVLTWLLVSFLQETLVNPVQAFNLFLLEFVCYPPLAYVFAWIERRLLPTD</sequence>
<keyword evidence="1" id="KW-1133">Transmembrane helix</keyword>
<evidence type="ECO:0000313" key="2">
    <source>
        <dbReference type="EMBL" id="MDY0870638.1"/>
    </source>
</evidence>
<gene>
    <name evidence="2" type="ORF">SMD31_01840</name>
</gene>
<feature type="transmembrane region" description="Helical" evidence="1">
    <location>
        <begin position="76"/>
        <end position="97"/>
    </location>
</feature>
<feature type="transmembrane region" description="Helical" evidence="1">
    <location>
        <begin position="12"/>
        <end position="32"/>
    </location>
</feature>
<keyword evidence="1" id="KW-0472">Membrane</keyword>
<accession>A0ABU5DTG6</accession>
<dbReference type="Proteomes" id="UP001271769">
    <property type="component" value="Unassembled WGS sequence"/>
</dbReference>
<proteinExistence type="predicted"/>
<reference evidence="2 3" key="1">
    <citation type="journal article" date="2013" name="Antonie Van Leeuwenhoek">
        <title>Dongia rigui sp. nov., isolated from freshwater of a large wetland in Korea.</title>
        <authorList>
            <person name="Baik K.S."/>
            <person name="Hwang Y.M."/>
            <person name="Choi J.S."/>
            <person name="Kwon J."/>
            <person name="Seong C.N."/>
        </authorList>
    </citation>
    <scope>NUCLEOTIDE SEQUENCE [LARGE SCALE GENOMIC DNA]</scope>
    <source>
        <strain evidence="2 3">04SU4-P</strain>
    </source>
</reference>
<feature type="transmembrane region" description="Helical" evidence="1">
    <location>
        <begin position="109"/>
        <end position="130"/>
    </location>
</feature>
<organism evidence="2 3">
    <name type="scientific">Dongia rigui</name>
    <dbReference type="NCBI Taxonomy" id="940149"/>
    <lineage>
        <taxon>Bacteria</taxon>
        <taxon>Pseudomonadati</taxon>
        <taxon>Pseudomonadota</taxon>
        <taxon>Alphaproteobacteria</taxon>
        <taxon>Rhodospirillales</taxon>
        <taxon>Dongiaceae</taxon>
        <taxon>Dongia</taxon>
    </lineage>
</organism>
<keyword evidence="3" id="KW-1185">Reference proteome</keyword>
<dbReference type="RefSeq" id="WP_320498932.1">
    <property type="nucleotide sequence ID" value="NZ_JAXCLX010000001.1"/>
</dbReference>
<keyword evidence="1" id="KW-0812">Transmembrane</keyword>
<feature type="transmembrane region" description="Helical" evidence="1">
    <location>
        <begin position="142"/>
        <end position="164"/>
    </location>
</feature>
<evidence type="ECO:0000313" key="3">
    <source>
        <dbReference type="Proteomes" id="UP001271769"/>
    </source>
</evidence>
<name>A0ABU5DTG6_9PROT</name>
<dbReference type="EMBL" id="JAXCLX010000001">
    <property type="protein sequence ID" value="MDY0870638.1"/>
    <property type="molecule type" value="Genomic_DNA"/>
</dbReference>